<feature type="region of interest" description="Disordered" evidence="3">
    <location>
        <begin position="268"/>
        <end position="325"/>
    </location>
</feature>
<feature type="domain" description="Mediator of RNA polymerase II transcription subunit 25 von Willebrand factor type A" evidence="4">
    <location>
        <begin position="13"/>
        <end position="225"/>
    </location>
</feature>
<dbReference type="AlphaFoldDB" id="A0A8S3YQC7"/>
<evidence type="ECO:0000313" key="5">
    <source>
        <dbReference type="EMBL" id="CAG5119269.1"/>
    </source>
</evidence>
<dbReference type="PANTHER" id="PTHR12433:SF11">
    <property type="entry name" value="MEDIATOR OF RNA POLYMERASE II TRANSCRIPTION SUBUNIT 25"/>
    <property type="match status" value="1"/>
</dbReference>
<dbReference type="OrthoDB" id="7690434at2759"/>
<organism evidence="5 6">
    <name type="scientific">Candidula unifasciata</name>
    <dbReference type="NCBI Taxonomy" id="100452"/>
    <lineage>
        <taxon>Eukaryota</taxon>
        <taxon>Metazoa</taxon>
        <taxon>Spiralia</taxon>
        <taxon>Lophotrochozoa</taxon>
        <taxon>Mollusca</taxon>
        <taxon>Gastropoda</taxon>
        <taxon>Heterobranchia</taxon>
        <taxon>Euthyneura</taxon>
        <taxon>Panpulmonata</taxon>
        <taxon>Eupulmonata</taxon>
        <taxon>Stylommatophora</taxon>
        <taxon>Helicina</taxon>
        <taxon>Helicoidea</taxon>
        <taxon>Geomitridae</taxon>
        <taxon>Candidula</taxon>
    </lineage>
</organism>
<dbReference type="GO" id="GO:0005667">
    <property type="term" value="C:transcription regulator complex"/>
    <property type="evidence" value="ECO:0007669"/>
    <property type="project" value="TreeGrafter"/>
</dbReference>
<gene>
    <name evidence="5" type="ORF">CUNI_LOCUS4827</name>
</gene>
<feature type="region of interest" description="Disordered" evidence="3">
    <location>
        <begin position="234"/>
        <end position="256"/>
    </location>
</feature>
<dbReference type="GO" id="GO:0045944">
    <property type="term" value="P:positive regulation of transcription by RNA polymerase II"/>
    <property type="evidence" value="ECO:0007669"/>
    <property type="project" value="TreeGrafter"/>
</dbReference>
<comment type="similarity">
    <text evidence="1">Belongs to the Mediator complex subunit 25 family.</text>
</comment>
<dbReference type="GO" id="GO:0016592">
    <property type="term" value="C:mediator complex"/>
    <property type="evidence" value="ECO:0007669"/>
    <property type="project" value="TreeGrafter"/>
</dbReference>
<dbReference type="PANTHER" id="PTHR12433">
    <property type="entry name" value="MEDIATOR OF RNA POLYMERASE II TRANSCRIPTION SUBUNIT 25"/>
    <property type="match status" value="1"/>
</dbReference>
<evidence type="ECO:0000256" key="2">
    <source>
        <dbReference type="ARBA" id="ARBA00019694"/>
    </source>
</evidence>
<evidence type="ECO:0000256" key="1">
    <source>
        <dbReference type="ARBA" id="ARBA00009102"/>
    </source>
</evidence>
<proteinExistence type="inferred from homology"/>
<feature type="compositionally biased region" description="Polar residues" evidence="3">
    <location>
        <begin position="268"/>
        <end position="295"/>
    </location>
</feature>
<keyword evidence="6" id="KW-1185">Reference proteome</keyword>
<feature type="non-terminal residue" evidence="5">
    <location>
        <position position="1"/>
    </location>
</feature>
<dbReference type="Pfam" id="PF11265">
    <property type="entry name" value="Med25_VWA"/>
    <property type="match status" value="1"/>
</dbReference>
<evidence type="ECO:0000313" key="6">
    <source>
        <dbReference type="Proteomes" id="UP000678393"/>
    </source>
</evidence>
<sequence length="359" mass="38884">MIGTTNQPQQDEDQVYDVVIVVENTANLVPYLDELKTSYLLPTLEYFNGGPPSPIDTGHDYNCTLYCLVTYTAGDSAPEPTSDCSYPTTSIYELIKAFDNLEFIGGAGQSCSHLSEGLSTALQCLDEIKQLRYSGKPTQRHCILICNSPPYHITAEESQDYRGYNSEQLASMMGKRGVNLSIISPRKIPALQKLFNEACAGDSFYSHPQAHYAVDPRHMVLLKGYQLPERSISPKGEKEKEQINVPSPSLVTDAGMGKTDTFKKPLNQTGMQQSPNPVQPSMNISQNNNTPSSGAASGIMPQMDSMVGASGVQGAPGLPGSVGKPGMMVHTRPQVSDLQITISVLVWELCTNLSALGSL</sequence>
<name>A0A8S3YQC7_9EUPU</name>
<dbReference type="InterPro" id="IPR021419">
    <property type="entry name" value="Mediator_Med25_VWA"/>
</dbReference>
<dbReference type="EMBL" id="CAJHNH020000677">
    <property type="protein sequence ID" value="CAG5119269.1"/>
    <property type="molecule type" value="Genomic_DNA"/>
</dbReference>
<reference evidence="5" key="1">
    <citation type="submission" date="2021-04" db="EMBL/GenBank/DDBJ databases">
        <authorList>
            <consortium name="Molecular Ecology Group"/>
        </authorList>
    </citation>
    <scope>NUCLEOTIDE SEQUENCE</scope>
</reference>
<evidence type="ECO:0000256" key="3">
    <source>
        <dbReference type="SAM" id="MobiDB-lite"/>
    </source>
</evidence>
<accession>A0A8S3YQC7</accession>
<protein>
    <recommendedName>
        <fullName evidence="2">Mediator of RNA polymerase II transcription subunit 25</fullName>
    </recommendedName>
</protein>
<dbReference type="Proteomes" id="UP000678393">
    <property type="component" value="Unassembled WGS sequence"/>
</dbReference>
<comment type="caution">
    <text evidence="5">The sequence shown here is derived from an EMBL/GenBank/DDBJ whole genome shotgun (WGS) entry which is preliminary data.</text>
</comment>
<evidence type="ECO:0000259" key="4">
    <source>
        <dbReference type="Pfam" id="PF11265"/>
    </source>
</evidence>